<organism evidence="2 3">
    <name type="scientific">Mycoplasma haemofelis (strain Langford 1)</name>
    <name type="common">Haemobartonella felis</name>
    <dbReference type="NCBI Taxonomy" id="941640"/>
    <lineage>
        <taxon>Bacteria</taxon>
        <taxon>Bacillati</taxon>
        <taxon>Mycoplasmatota</taxon>
        <taxon>Mollicutes</taxon>
        <taxon>Mycoplasmataceae</taxon>
        <taxon>Mycoplasma</taxon>
    </lineage>
</organism>
<reference evidence="2 3" key="1">
    <citation type="journal article" date="2011" name="J. Bacteriol.">
        <title>Complete genome sequence of Mycoplasma haemofelis, a hemotropic mycoplasma.</title>
        <authorList>
            <person name="Barker E.N."/>
            <person name="Helps C.R."/>
            <person name="Peters I.R."/>
            <person name="Darby A.C."/>
            <person name="Radford A.D."/>
            <person name="Tasker S."/>
        </authorList>
    </citation>
    <scope>NUCLEOTIDE SEQUENCE [LARGE SCALE GENOMIC DNA]</scope>
    <source>
        <strain evidence="2 3">Langford 1</strain>
    </source>
</reference>
<dbReference type="HOGENOM" id="CLU_098620_0_0_14"/>
<dbReference type="KEGG" id="mha:HF1_11700"/>
<proteinExistence type="predicted"/>
<gene>
    <name evidence="2" type="ORF">HF1_11700</name>
</gene>
<keyword evidence="3" id="KW-1185">Reference proteome</keyword>
<feature type="signal peptide" evidence="1">
    <location>
        <begin position="1"/>
        <end position="20"/>
    </location>
</feature>
<evidence type="ECO:0000256" key="1">
    <source>
        <dbReference type="SAM" id="SignalP"/>
    </source>
</evidence>
<protein>
    <recommendedName>
        <fullName evidence="4">Secreted protein</fullName>
    </recommendedName>
</protein>
<feature type="chain" id="PRO_5003232554" description="Secreted protein" evidence="1">
    <location>
        <begin position="21"/>
        <end position="222"/>
    </location>
</feature>
<dbReference type="EMBL" id="FR773153">
    <property type="protein sequence ID" value="CBY93178.1"/>
    <property type="molecule type" value="Genomic_DNA"/>
</dbReference>
<accession>E8ZJ57</accession>
<evidence type="ECO:0008006" key="4">
    <source>
        <dbReference type="Google" id="ProtNLM"/>
    </source>
</evidence>
<sequence>MNSSLAAKSLLGLAGATATAGLGTLAVKGLPSPKEQVSISSLLSKDPSRRVIADGESSHWTSVWTSYKNSGKDIWGLGKGESVPDDLKTTCKNKLDSKVEGKDSEEYQSFLSYCSRYTLVSDLISENNPNKEQIPKGNGESQEWKKAWKAYVDDQRTSKTDNGDGVWKLGDWKDHHSKDVAPASFMGKCETNFQTPFYDLSGGLYLDTVSFCTKDKATTVNG</sequence>
<dbReference type="Proteomes" id="UP000008637">
    <property type="component" value="Chromosome"/>
</dbReference>
<evidence type="ECO:0000313" key="2">
    <source>
        <dbReference type="EMBL" id="CBY93178.1"/>
    </source>
</evidence>
<keyword evidence="1" id="KW-0732">Signal</keyword>
<evidence type="ECO:0000313" key="3">
    <source>
        <dbReference type="Proteomes" id="UP000008637"/>
    </source>
</evidence>
<dbReference type="AlphaFoldDB" id="E8ZJ57"/>
<dbReference type="OrthoDB" id="9824565at2"/>
<name>E8ZJ57_MYCHL</name>